<evidence type="ECO:0000313" key="8">
    <source>
        <dbReference type="Proteomes" id="UP001592582"/>
    </source>
</evidence>
<comment type="similarity">
    <text evidence="5 6">Belongs to the glutamate--cysteine ligase type 2 family. EgtA subfamily.</text>
</comment>
<dbReference type="PANTHER" id="PTHR34378">
    <property type="entry name" value="GLUTAMATE--CYSTEINE LIGASE, CHLOROPLASTIC"/>
    <property type="match status" value="1"/>
</dbReference>
<keyword evidence="1 5" id="KW-0436">Ligase</keyword>
<dbReference type="EC" id="6.3.2.2" evidence="5"/>
<dbReference type="PANTHER" id="PTHR34378:SF1">
    <property type="entry name" value="GLUTAMATE--CYSTEINE LIGASE, CHLOROPLASTIC"/>
    <property type="match status" value="1"/>
</dbReference>
<dbReference type="EMBL" id="JBHEZX010000008">
    <property type="protein sequence ID" value="MFC1411419.1"/>
    <property type="molecule type" value="Genomic_DNA"/>
</dbReference>
<proteinExistence type="inferred from homology"/>
<name>A0ABV6VCG9_9ACTN</name>
<keyword evidence="8" id="KW-1185">Reference proteome</keyword>
<dbReference type="Pfam" id="PF04107">
    <property type="entry name" value="GCS2"/>
    <property type="match status" value="1"/>
</dbReference>
<comment type="caution">
    <text evidence="7">The sequence shown here is derived from an EMBL/GenBank/DDBJ whole genome shotgun (WGS) entry which is preliminary data.</text>
</comment>
<dbReference type="GO" id="GO:0004357">
    <property type="term" value="F:glutamate-cysteine ligase activity"/>
    <property type="evidence" value="ECO:0007669"/>
    <property type="project" value="UniProtKB-EC"/>
</dbReference>
<dbReference type="RefSeq" id="WP_380511026.1">
    <property type="nucleotide sequence ID" value="NZ_JBHEZX010000008.1"/>
</dbReference>
<keyword evidence="2 5" id="KW-0547">Nucleotide-binding</keyword>
<dbReference type="PIRSF" id="PIRSF017901">
    <property type="entry name" value="GCL"/>
    <property type="match status" value="1"/>
</dbReference>
<comment type="catalytic activity">
    <reaction evidence="4 5 6">
        <text>L-cysteine + L-glutamate + ATP = gamma-L-glutamyl-L-cysteine + ADP + phosphate + H(+)</text>
        <dbReference type="Rhea" id="RHEA:13285"/>
        <dbReference type="ChEBI" id="CHEBI:15378"/>
        <dbReference type="ChEBI" id="CHEBI:29985"/>
        <dbReference type="ChEBI" id="CHEBI:30616"/>
        <dbReference type="ChEBI" id="CHEBI:35235"/>
        <dbReference type="ChEBI" id="CHEBI:43474"/>
        <dbReference type="ChEBI" id="CHEBI:58173"/>
        <dbReference type="ChEBI" id="CHEBI:456216"/>
        <dbReference type="EC" id="6.3.2.2"/>
    </reaction>
</comment>
<protein>
    <recommendedName>
        <fullName evidence="5">Glutamate--cysteine ligase EgtA</fullName>
        <ecNumber evidence="5">6.3.2.2</ecNumber>
    </recommendedName>
    <alternativeName>
        <fullName evidence="5">Gamma-glutamylcysteine synthase</fullName>
        <shortName evidence="5">GCS</shortName>
        <shortName evidence="5">Gamma-ECS</shortName>
    </alternativeName>
</protein>
<dbReference type="InterPro" id="IPR006336">
    <property type="entry name" value="GCS2"/>
</dbReference>
<keyword evidence="3 5" id="KW-0067">ATP-binding</keyword>
<reference evidence="7 8" key="1">
    <citation type="submission" date="2024-09" db="EMBL/GenBank/DDBJ databases">
        <authorList>
            <person name="Lee S.D."/>
        </authorList>
    </citation>
    <scope>NUCLEOTIDE SEQUENCE [LARGE SCALE GENOMIC DNA]</scope>
    <source>
        <strain evidence="7 8">N1-1</strain>
    </source>
</reference>
<dbReference type="Gene3D" id="3.30.590.20">
    <property type="match status" value="1"/>
</dbReference>
<dbReference type="InterPro" id="IPR017809">
    <property type="entry name" value="EgtA_Actinobacteria"/>
</dbReference>
<dbReference type="NCBIfam" id="TIGR03444">
    <property type="entry name" value="EgtA_Cys_ligase"/>
    <property type="match status" value="1"/>
</dbReference>
<evidence type="ECO:0000256" key="6">
    <source>
        <dbReference type="PIRNR" id="PIRNR017901"/>
    </source>
</evidence>
<comment type="pathway">
    <text evidence="5">Amino-acid biosynthesis; ergothioneine biosynthesis.</text>
</comment>
<accession>A0ABV6VCG9</accession>
<evidence type="ECO:0000256" key="1">
    <source>
        <dbReference type="ARBA" id="ARBA00022598"/>
    </source>
</evidence>
<dbReference type="HAMAP" id="MF_02034">
    <property type="entry name" value="EgtA"/>
    <property type="match status" value="1"/>
</dbReference>
<evidence type="ECO:0000256" key="4">
    <source>
        <dbReference type="ARBA" id="ARBA00048819"/>
    </source>
</evidence>
<dbReference type="SUPFAM" id="SSF55931">
    <property type="entry name" value="Glutamine synthetase/guanido kinase"/>
    <property type="match status" value="1"/>
</dbReference>
<sequence length="424" mass="46137">MSTRLDEYEALSHIAGIAFKTGPPRHTGVELEWLVRDSGDPTATVPIERLESALAPLAPLAELPHGGRITLEPGGQVELSSRPETSPVRCLRETGADLALLRAALADAGLEVAGYGLEPYRTPGRVLDQPRYGAMEAYFDRNGPWGRMMMRATASIQVNVDAGDDSDEATGYRFRWALLHRLGPVLIAAFANSPLWQGRPTGWLSSRQAVWAHMDPGRTRPPVPDGDPRTAWARYALDAGVLCLRRPAPAPWTAPPELSLRSWLRGAPTGPPPTLGDAEYHLTTLFPPIRPRGWLELRMIDAQQDDDWTVPALLVTALLDDPDTARAAHRATEPLTGGADVPPWTVWLRAARDGLADPALLACARDCFALAGAALERTGTPPDLQQALARFARRYTDRGRCPADDRLEALRTGPVPDLTEGVSR</sequence>
<evidence type="ECO:0000256" key="5">
    <source>
        <dbReference type="HAMAP-Rule" id="MF_02034"/>
    </source>
</evidence>
<dbReference type="Proteomes" id="UP001592582">
    <property type="component" value="Unassembled WGS sequence"/>
</dbReference>
<dbReference type="InterPro" id="IPR014746">
    <property type="entry name" value="Gln_synth/guanido_kin_cat_dom"/>
</dbReference>
<evidence type="ECO:0000256" key="2">
    <source>
        <dbReference type="ARBA" id="ARBA00022741"/>
    </source>
</evidence>
<dbReference type="InterPro" id="IPR035434">
    <property type="entry name" value="GCL_bact_plant"/>
</dbReference>
<evidence type="ECO:0000313" key="7">
    <source>
        <dbReference type="EMBL" id="MFC1411419.1"/>
    </source>
</evidence>
<comment type="function">
    <text evidence="5">Catalyzes the synthesis of gamma-glutamylcysteine (gamma-GC). This compound is used as substrate for the biosynthesis of the low-molecular thiol compound ergothioneine.</text>
</comment>
<evidence type="ECO:0000256" key="3">
    <source>
        <dbReference type="ARBA" id="ARBA00022840"/>
    </source>
</evidence>
<organism evidence="7 8">
    <name type="scientific">Streptacidiphilus alkalitolerans</name>
    <dbReference type="NCBI Taxonomy" id="3342712"/>
    <lineage>
        <taxon>Bacteria</taxon>
        <taxon>Bacillati</taxon>
        <taxon>Actinomycetota</taxon>
        <taxon>Actinomycetes</taxon>
        <taxon>Kitasatosporales</taxon>
        <taxon>Streptomycetaceae</taxon>
        <taxon>Streptacidiphilus</taxon>
    </lineage>
</organism>
<gene>
    <name evidence="5 7" type="primary">egtA</name>
    <name evidence="7" type="ORF">ACEZDG_19320</name>
</gene>